<evidence type="ECO:0000256" key="4">
    <source>
        <dbReference type="ARBA" id="ARBA00023054"/>
    </source>
</evidence>
<proteinExistence type="inferred from homology"/>
<dbReference type="GO" id="GO:0000145">
    <property type="term" value="C:exocyst"/>
    <property type="evidence" value="ECO:0007669"/>
    <property type="project" value="TreeGrafter"/>
</dbReference>
<evidence type="ECO:0000259" key="7">
    <source>
        <dbReference type="Pfam" id="PF20667"/>
    </source>
</evidence>
<dbReference type="GO" id="GO:0006893">
    <property type="term" value="P:Golgi to plasma membrane transport"/>
    <property type="evidence" value="ECO:0007669"/>
    <property type="project" value="TreeGrafter"/>
</dbReference>
<accession>A0AAW1P138</accession>
<dbReference type="Pfam" id="PF20667">
    <property type="entry name" value="Sec10_N"/>
    <property type="match status" value="1"/>
</dbReference>
<feature type="domain" description="Exocyst complex component Sec10 N-terminal" evidence="7">
    <location>
        <begin position="65"/>
        <end position="180"/>
    </location>
</feature>
<dbReference type="PANTHER" id="PTHR12100">
    <property type="entry name" value="SEC10"/>
    <property type="match status" value="1"/>
</dbReference>
<dbReference type="PANTHER" id="PTHR12100:SF0">
    <property type="entry name" value="EXOCYST COMPLEX COMPONENT 5"/>
    <property type="match status" value="1"/>
</dbReference>
<evidence type="ECO:0000259" key="6">
    <source>
        <dbReference type="Pfam" id="PF07393"/>
    </source>
</evidence>
<comment type="caution">
    <text evidence="8">The sequence shown here is derived from an EMBL/GenBank/DDBJ whole genome shotgun (WGS) entry which is preliminary data.</text>
</comment>
<evidence type="ECO:0000256" key="2">
    <source>
        <dbReference type="ARBA" id="ARBA00022448"/>
    </source>
</evidence>
<evidence type="ECO:0000256" key="5">
    <source>
        <dbReference type="SAM" id="Coils"/>
    </source>
</evidence>
<keyword evidence="3" id="KW-0268">Exocytosis</keyword>
<evidence type="ECO:0000256" key="1">
    <source>
        <dbReference type="ARBA" id="ARBA00006572"/>
    </source>
</evidence>
<evidence type="ECO:0000256" key="3">
    <source>
        <dbReference type="ARBA" id="ARBA00022483"/>
    </source>
</evidence>
<feature type="coiled-coil region" evidence="5">
    <location>
        <begin position="53"/>
        <end position="133"/>
    </location>
</feature>
<dbReference type="GO" id="GO:0006887">
    <property type="term" value="P:exocytosis"/>
    <property type="evidence" value="ECO:0007669"/>
    <property type="project" value="UniProtKB-KW"/>
</dbReference>
<dbReference type="AlphaFoldDB" id="A0AAW1P138"/>
<keyword evidence="9" id="KW-1185">Reference proteome</keyword>
<evidence type="ECO:0008006" key="10">
    <source>
        <dbReference type="Google" id="ProtNLM"/>
    </source>
</evidence>
<dbReference type="Pfam" id="PF07393">
    <property type="entry name" value="Sec10_HB"/>
    <property type="match status" value="1"/>
</dbReference>
<dbReference type="InterPro" id="IPR048627">
    <property type="entry name" value="Sec10_HB"/>
</dbReference>
<dbReference type="Proteomes" id="UP001465755">
    <property type="component" value="Unassembled WGS sequence"/>
</dbReference>
<reference evidence="8 9" key="1">
    <citation type="journal article" date="2024" name="Nat. Commun.">
        <title>Phylogenomics reveals the evolutionary origins of lichenization in chlorophyte algae.</title>
        <authorList>
            <person name="Puginier C."/>
            <person name="Libourel C."/>
            <person name="Otte J."/>
            <person name="Skaloud P."/>
            <person name="Haon M."/>
            <person name="Grisel S."/>
            <person name="Petersen M."/>
            <person name="Berrin J.G."/>
            <person name="Delaux P.M."/>
            <person name="Dal Grande F."/>
            <person name="Keller J."/>
        </authorList>
    </citation>
    <scope>NUCLEOTIDE SEQUENCE [LARGE SCALE GENOMIC DNA]</scope>
    <source>
        <strain evidence="8 9">SAG 2036</strain>
    </source>
</reference>
<gene>
    <name evidence="8" type="ORF">WJX73_010769</name>
</gene>
<dbReference type="InterPro" id="IPR009976">
    <property type="entry name" value="Sec10-like"/>
</dbReference>
<dbReference type="InterPro" id="IPR048625">
    <property type="entry name" value="Sec10_N"/>
</dbReference>
<sequence length="786" mass="86489">MSVEKHQEPWVTLSSFEGDFTVASLLNRVVDGVIEPHTRRQLSRSKYWSSTPRNELDDTRALLQQLLEQFERADGELEEMRQQVDEDVQVAQEKVQAEEETFQVQVEVLEGSMDETQANFQELNAQMSQISQTFARIGDHLESSESKRKRSVEAAAVVQYLQLFANWSRDFQQLPQLFRSEDRLPEAAAMCRKLVGVGNELLRGREEADEQAGGALPEGSADFQGSMEHAVAQLQHYMSKYIVELVILRFDMALDGKDTADMAACSSIMMSMQGNCTELVRRYRSKVRLKDYNPGAGPVPPGDAQAGKAALASLGDLCKRFQTKVAEHEPIIRAVFPDPGAALAMLVEFLFEESGIEEKVNGMMPRQLTGASAEVLQQYLKLGAEAYKRVLALAAVLQEVVRKAGKSHGTADADRVQLCVNEAFGHALEQHLDQELTWLRQAHDVRAAKMQDLSLELVQQAMEAHTEAAERCRVLYAGELQAEHICTLFCSRSQDVADLPGCLLQQVTSHVANALSAAVRHCESSCLNPFTAAGLSSRQAIQGAAAKVVEDSVGRVLSSVALMAKAARLLQQHHARSVAPLLQGALSVTAATGLASALDRMQGLALSAIRSTLEAFFHQVDTTLMTLQQANDFKPLNDALEMGPTVACSRVLPLLDAMCKCSATHLQGANADSFNSEVGRRTGLLLTAHMQRWAFSRTGAIRWTQDVGTYREAVREFGAGAASQARLDRLAMLANVLNVPVESLVMIVENELRLTHRQALPYIRLRSDFKTARVDGVSLEKLFSGD</sequence>
<dbReference type="EMBL" id="JALJOQ010000076">
    <property type="protein sequence ID" value="KAK9801425.1"/>
    <property type="molecule type" value="Genomic_DNA"/>
</dbReference>
<keyword evidence="4 5" id="KW-0175">Coiled coil</keyword>
<evidence type="ECO:0000313" key="9">
    <source>
        <dbReference type="Proteomes" id="UP001465755"/>
    </source>
</evidence>
<keyword evidence="2" id="KW-0813">Transport</keyword>
<name>A0AAW1P138_9CHLO</name>
<evidence type="ECO:0000313" key="8">
    <source>
        <dbReference type="EMBL" id="KAK9801425.1"/>
    </source>
</evidence>
<organism evidence="8 9">
    <name type="scientific">Symbiochloris irregularis</name>
    <dbReference type="NCBI Taxonomy" id="706552"/>
    <lineage>
        <taxon>Eukaryota</taxon>
        <taxon>Viridiplantae</taxon>
        <taxon>Chlorophyta</taxon>
        <taxon>core chlorophytes</taxon>
        <taxon>Trebouxiophyceae</taxon>
        <taxon>Trebouxiales</taxon>
        <taxon>Trebouxiaceae</taxon>
        <taxon>Symbiochloris</taxon>
    </lineage>
</organism>
<comment type="similarity">
    <text evidence="1">Belongs to the SEC10 family.</text>
</comment>
<feature type="domain" description="Exocyst complex component Sec10-like alpha-helical bundle" evidence="6">
    <location>
        <begin position="449"/>
        <end position="775"/>
    </location>
</feature>
<protein>
    <recommendedName>
        <fullName evidence="10">Exocyst complex component Sec10</fullName>
    </recommendedName>
</protein>